<evidence type="ECO:0008006" key="4">
    <source>
        <dbReference type="Google" id="ProtNLM"/>
    </source>
</evidence>
<proteinExistence type="predicted"/>
<feature type="region of interest" description="Disordered" evidence="1">
    <location>
        <begin position="517"/>
        <end position="560"/>
    </location>
</feature>
<evidence type="ECO:0000313" key="3">
    <source>
        <dbReference type="Proteomes" id="UP000010472"/>
    </source>
</evidence>
<accession>K9VXH9</accession>
<dbReference type="STRING" id="1173022.Cri9333_0950"/>
<evidence type="ECO:0000256" key="1">
    <source>
        <dbReference type="SAM" id="MobiDB-lite"/>
    </source>
</evidence>
<dbReference type="RefSeq" id="WP_015201987.1">
    <property type="nucleotide sequence ID" value="NC_019753.1"/>
</dbReference>
<dbReference type="Proteomes" id="UP000010472">
    <property type="component" value="Chromosome"/>
</dbReference>
<dbReference type="HOGENOM" id="CLU_298242_0_0_3"/>
<reference evidence="2 3" key="1">
    <citation type="submission" date="2012-06" db="EMBL/GenBank/DDBJ databases">
        <title>Finished chromosome of genome of Crinalium epipsammum PCC 9333.</title>
        <authorList>
            <consortium name="US DOE Joint Genome Institute"/>
            <person name="Gugger M."/>
            <person name="Coursin T."/>
            <person name="Rippka R."/>
            <person name="Tandeau De Marsac N."/>
            <person name="Huntemann M."/>
            <person name="Wei C.-L."/>
            <person name="Han J."/>
            <person name="Detter J.C."/>
            <person name="Han C."/>
            <person name="Tapia R."/>
            <person name="Davenport K."/>
            <person name="Daligault H."/>
            <person name="Erkkila T."/>
            <person name="Gu W."/>
            <person name="Munk A.C.C."/>
            <person name="Teshima H."/>
            <person name="Xu Y."/>
            <person name="Chain P."/>
            <person name="Chen A."/>
            <person name="Krypides N."/>
            <person name="Mavromatis K."/>
            <person name="Markowitz V."/>
            <person name="Szeto E."/>
            <person name="Ivanova N."/>
            <person name="Mikhailova N."/>
            <person name="Ovchinnikova G."/>
            <person name="Pagani I."/>
            <person name="Pati A."/>
            <person name="Goodwin L."/>
            <person name="Peters L."/>
            <person name="Pitluck S."/>
            <person name="Woyke T."/>
            <person name="Kerfeld C."/>
        </authorList>
    </citation>
    <scope>NUCLEOTIDE SEQUENCE [LARGE SCALE GENOMIC DNA]</scope>
    <source>
        <strain evidence="2 3">PCC 9333</strain>
    </source>
</reference>
<keyword evidence="3" id="KW-1185">Reference proteome</keyword>
<dbReference type="eggNOG" id="COG2755">
    <property type="taxonomic scope" value="Bacteria"/>
</dbReference>
<evidence type="ECO:0000313" key="2">
    <source>
        <dbReference type="EMBL" id="AFZ11865.1"/>
    </source>
</evidence>
<dbReference type="AlphaFoldDB" id="K9VXH9"/>
<dbReference type="EMBL" id="CP003620">
    <property type="protein sequence ID" value="AFZ11865.1"/>
    <property type="molecule type" value="Genomic_DNA"/>
</dbReference>
<feature type="compositionally biased region" description="Polar residues" evidence="1">
    <location>
        <begin position="540"/>
        <end position="560"/>
    </location>
</feature>
<organism evidence="2 3">
    <name type="scientific">Crinalium epipsammum PCC 9333</name>
    <dbReference type="NCBI Taxonomy" id="1173022"/>
    <lineage>
        <taxon>Bacteria</taxon>
        <taxon>Bacillati</taxon>
        <taxon>Cyanobacteriota</taxon>
        <taxon>Cyanophyceae</taxon>
        <taxon>Gomontiellales</taxon>
        <taxon>Gomontiellaceae</taxon>
        <taxon>Crinalium</taxon>
    </lineage>
</organism>
<sequence length="935" mass="102836">MMINSPRPTVSLANSAQPDAIARYLNEHLSYLGIRVKVLIQILQKKDEVETVEFATNDGLQASDFTIISSPRRLWVICDARNSPDPSLLAEPVAQHLRALRLEGFRDAVVRAQINAETNPDWFWRIDLTPPEEMVKDWARWGDVSAIALLLNQALTPQGIEVRVVIKDLTLHLFCSLLTKEAGIPDRQVALSAIAPLLESLAPQGIQAANIYAVEANSGSTAQDPAWVEWLNLPASIHPALAPTALTLAQQGDHDALIFLIQRLVNPDLDRRLATGGIRISLKRKQDLLHIMSEALICPLQKQVAPPIAKFLSQIGISNVAGVRIYGRRAGQSSPLWNYGIDFVNRNLLTSNTELAAQNAESVGVTQSPQDRNSALAELHPNNFKSAVKKRINDTAIILQQGLCFTQLFIPSTDLKDAGAIPHTEGMKISANSQAVKIACVWATLGLLLTLQADWFIGYFLRSSQQPAKVSQLSSTPPQVQTQAVATAKKSDAEAIDLNPLPELSLQKSKIDNSSVFNRKGFTEGSKNSFTSDRKPDPKQSLNASQQTKTSTPGVTSSGIMSASSLVPQDIAKNNPTKLAQIPETDNPSFNNTLLDQKLALYQQICAKSGTPDILIVGSSRALRGVDPTALKAALAAKGYEDISVFNFGINGATNQVVDFIIRRLLTKNQLPKLIIWADGARSFNSGRVDLTYSAIAASDGFQQLLAGNWSPTNITDNSKITNTAKKSGSGFSFQSINNWLIEILGKISTTYPLRDRLKTVLSQQYASIIPKTPQPPVAESNISSPETSLNVSNFDVDGFLPLSIRFQPATYYKRYAKVSGDYDSDYDSFELNGQQDIALAALTQFLQEHKIPLVFVNVPLTKQYLDPVRQKYEVQFIKYIQQQQQQNKLILQDLSLLWSDQNQLFSDPSHLNRYGAFEVSKALAENSVIPWSKK</sequence>
<dbReference type="KEGG" id="cep:Cri9333_0950"/>
<dbReference type="PATRIC" id="fig|1173022.3.peg.1031"/>
<protein>
    <recommendedName>
        <fullName evidence="4">DUF1574 domain-containing protein</fullName>
    </recommendedName>
</protein>
<gene>
    <name evidence="2" type="ORF">Cri9333_0950</name>
</gene>
<dbReference type="OrthoDB" id="453133at2"/>
<dbReference type="SUPFAM" id="SSF52266">
    <property type="entry name" value="SGNH hydrolase"/>
    <property type="match status" value="1"/>
</dbReference>
<name>K9VXH9_9CYAN</name>